<keyword evidence="1" id="KW-0812">Transmembrane</keyword>
<dbReference type="EMBL" id="FQZP01000019">
    <property type="protein sequence ID" value="SHJ01285.1"/>
    <property type="molecule type" value="Genomic_DNA"/>
</dbReference>
<keyword evidence="3" id="KW-0282">Flagellum</keyword>
<keyword evidence="3" id="KW-0966">Cell projection</keyword>
<keyword evidence="1" id="KW-0472">Membrane</keyword>
<protein>
    <submittedName>
        <fullName evidence="3">Flagellin, Flp1-like, domain</fullName>
    </submittedName>
</protein>
<organism evidence="3 4">
    <name type="scientific">Thermoclostridium caenicola</name>
    <dbReference type="NCBI Taxonomy" id="659425"/>
    <lineage>
        <taxon>Bacteria</taxon>
        <taxon>Bacillati</taxon>
        <taxon>Bacillota</taxon>
        <taxon>Clostridia</taxon>
        <taxon>Eubacteriales</taxon>
        <taxon>Oscillospiraceae</taxon>
        <taxon>Thermoclostridium</taxon>
    </lineage>
</organism>
<reference evidence="3 4" key="1">
    <citation type="submission" date="2016-11" db="EMBL/GenBank/DDBJ databases">
        <authorList>
            <person name="Varghese N."/>
            <person name="Submissions S."/>
        </authorList>
    </citation>
    <scope>NUCLEOTIDE SEQUENCE [LARGE SCALE GENOMIC DNA]</scope>
    <source>
        <strain evidence="3 4">DSM 19027</strain>
    </source>
</reference>
<evidence type="ECO:0000313" key="4">
    <source>
        <dbReference type="Proteomes" id="UP000324781"/>
    </source>
</evidence>
<evidence type="ECO:0000256" key="1">
    <source>
        <dbReference type="SAM" id="Phobius"/>
    </source>
</evidence>
<keyword evidence="3" id="KW-0969">Cilium</keyword>
<name>A0A1M6FUB0_9FIRM</name>
<keyword evidence="4" id="KW-1185">Reference proteome</keyword>
<dbReference type="InterPro" id="IPR031564">
    <property type="entry name" value="Flp1-like"/>
</dbReference>
<keyword evidence="1" id="KW-1133">Transmembrane helix</keyword>
<dbReference type="Proteomes" id="UP000324781">
    <property type="component" value="Unassembled WGS sequence"/>
</dbReference>
<proteinExistence type="predicted"/>
<accession>A0A1M6FUB0</accession>
<dbReference type="AlphaFoldDB" id="A0A1M6FUB0"/>
<evidence type="ECO:0000313" key="3">
    <source>
        <dbReference type="EMBL" id="SHJ01285.1"/>
    </source>
</evidence>
<feature type="transmembrane region" description="Helical" evidence="1">
    <location>
        <begin position="12"/>
        <end position="33"/>
    </location>
</feature>
<dbReference type="Pfam" id="PF16982">
    <property type="entry name" value="Flp1_like"/>
    <property type="match status" value="1"/>
</dbReference>
<sequence length="71" mass="7875">MVRFMDFLRGRKGLNTVEVVIILAVILGIALLFRKEITSFVNDLIATIFKPDIVNDLDPTKTTISPTPTGD</sequence>
<feature type="domain" description="Putative Flagellin Flp1-like" evidence="2">
    <location>
        <begin position="7"/>
        <end position="50"/>
    </location>
</feature>
<dbReference type="RefSeq" id="WP_149678585.1">
    <property type="nucleotide sequence ID" value="NZ_DAONMB010000050.1"/>
</dbReference>
<evidence type="ECO:0000259" key="2">
    <source>
        <dbReference type="Pfam" id="PF16982"/>
    </source>
</evidence>
<gene>
    <name evidence="3" type="ORF">SAMN05444373_101933</name>
</gene>